<keyword evidence="2" id="KW-1003">Cell membrane</keyword>
<feature type="transmembrane region" description="Helical" evidence="10">
    <location>
        <begin position="264"/>
        <end position="284"/>
    </location>
</feature>
<dbReference type="SMART" id="SM00283">
    <property type="entry name" value="MA"/>
    <property type="match status" value="1"/>
</dbReference>
<feature type="domain" description="HAMP" evidence="12">
    <location>
        <begin position="289"/>
        <end position="341"/>
    </location>
</feature>
<name>A0A151AVM2_9FIRM</name>
<feature type="domain" description="Methyl-accepting transducer" evidence="11">
    <location>
        <begin position="360"/>
        <end position="596"/>
    </location>
</feature>
<evidence type="ECO:0000256" key="10">
    <source>
        <dbReference type="SAM" id="Phobius"/>
    </source>
</evidence>
<dbReference type="RefSeq" id="WP_062284629.1">
    <property type="nucleotide sequence ID" value="NZ_LTBC01000008.1"/>
</dbReference>
<evidence type="ECO:0000256" key="4">
    <source>
        <dbReference type="ARBA" id="ARBA00022692"/>
    </source>
</evidence>
<dbReference type="Proteomes" id="UP000075670">
    <property type="component" value="Unassembled WGS sequence"/>
</dbReference>
<dbReference type="Gene3D" id="1.10.287.950">
    <property type="entry name" value="Methyl-accepting chemotaxis protein"/>
    <property type="match status" value="1"/>
</dbReference>
<dbReference type="EMBL" id="LTBC01000008">
    <property type="protein sequence ID" value="KYH31705.1"/>
    <property type="molecule type" value="Genomic_DNA"/>
</dbReference>
<dbReference type="Pfam" id="PF00015">
    <property type="entry name" value="MCPsignal"/>
    <property type="match status" value="1"/>
</dbReference>
<dbReference type="PATRIC" id="fig|1122241.3.peg.2198"/>
<dbReference type="Pfam" id="PF00672">
    <property type="entry name" value="HAMP"/>
    <property type="match status" value="1"/>
</dbReference>
<dbReference type="Gene3D" id="3.30.450.20">
    <property type="entry name" value="PAS domain"/>
    <property type="match status" value="1"/>
</dbReference>
<organism evidence="13 14">
    <name type="scientific">Moorella mulderi DSM 14980</name>
    <dbReference type="NCBI Taxonomy" id="1122241"/>
    <lineage>
        <taxon>Bacteria</taxon>
        <taxon>Bacillati</taxon>
        <taxon>Bacillota</taxon>
        <taxon>Clostridia</taxon>
        <taxon>Neomoorellales</taxon>
        <taxon>Neomoorellaceae</taxon>
        <taxon>Neomoorella</taxon>
    </lineage>
</organism>
<evidence type="ECO:0000259" key="12">
    <source>
        <dbReference type="PROSITE" id="PS50885"/>
    </source>
</evidence>
<dbReference type="Gene3D" id="1.10.8.500">
    <property type="entry name" value="HAMP domain in histidine kinase"/>
    <property type="match status" value="1"/>
</dbReference>
<dbReference type="PROSITE" id="PS50111">
    <property type="entry name" value="CHEMOTAXIS_TRANSDUC_2"/>
    <property type="match status" value="1"/>
</dbReference>
<dbReference type="AlphaFoldDB" id="A0A151AVM2"/>
<dbReference type="OrthoDB" id="597657at2"/>
<evidence type="ECO:0000256" key="1">
    <source>
        <dbReference type="ARBA" id="ARBA00004651"/>
    </source>
</evidence>
<dbReference type="SMART" id="SM00304">
    <property type="entry name" value="HAMP"/>
    <property type="match status" value="1"/>
</dbReference>
<keyword evidence="5 10" id="KW-1133">Transmembrane helix</keyword>
<keyword evidence="4 10" id="KW-0812">Transmembrane</keyword>
<evidence type="ECO:0000256" key="9">
    <source>
        <dbReference type="PROSITE-ProRule" id="PRU00284"/>
    </source>
</evidence>
<comment type="subcellular location">
    <subcellularLocation>
        <location evidence="1">Cell membrane</location>
        <topology evidence="1">Multi-pass membrane protein</topology>
    </subcellularLocation>
</comment>
<keyword evidence="7 9" id="KW-0807">Transducer</keyword>
<keyword evidence="3" id="KW-0145">Chemotaxis</keyword>
<dbReference type="InterPro" id="IPR003660">
    <property type="entry name" value="HAMP_dom"/>
</dbReference>
<evidence type="ECO:0000256" key="7">
    <source>
        <dbReference type="ARBA" id="ARBA00023224"/>
    </source>
</evidence>
<accession>A0A151AVM2</accession>
<dbReference type="SUPFAM" id="SSF58104">
    <property type="entry name" value="Methyl-accepting chemotaxis protein (MCP) signaling domain"/>
    <property type="match status" value="1"/>
</dbReference>
<dbReference type="PANTHER" id="PTHR32089">
    <property type="entry name" value="METHYL-ACCEPTING CHEMOTAXIS PROTEIN MCPB"/>
    <property type="match status" value="1"/>
</dbReference>
<dbReference type="InterPro" id="IPR004089">
    <property type="entry name" value="MCPsignal_dom"/>
</dbReference>
<evidence type="ECO:0000256" key="5">
    <source>
        <dbReference type="ARBA" id="ARBA00022989"/>
    </source>
</evidence>
<protein>
    <submittedName>
        <fullName evidence="13">Methyl-accepting chemotaxis protein McpA</fullName>
    </submittedName>
</protein>
<keyword evidence="6 10" id="KW-0472">Membrane</keyword>
<dbReference type="Pfam" id="PF02743">
    <property type="entry name" value="dCache_1"/>
    <property type="match status" value="1"/>
</dbReference>
<reference evidence="13 14" key="1">
    <citation type="submission" date="2016-02" db="EMBL/GenBank/DDBJ databases">
        <title>Genome sequence of Moorella mulderi DSM 14980.</title>
        <authorList>
            <person name="Poehlein A."/>
            <person name="Daniel R."/>
        </authorList>
    </citation>
    <scope>NUCLEOTIDE SEQUENCE [LARGE SCALE GENOMIC DNA]</scope>
    <source>
        <strain evidence="13 14">DSM 14980</strain>
    </source>
</reference>
<dbReference type="GO" id="GO:0005886">
    <property type="term" value="C:plasma membrane"/>
    <property type="evidence" value="ECO:0007669"/>
    <property type="project" value="UniProtKB-SubCell"/>
</dbReference>
<dbReference type="PROSITE" id="PS50885">
    <property type="entry name" value="HAMP"/>
    <property type="match status" value="1"/>
</dbReference>
<keyword evidence="14" id="KW-1185">Reference proteome</keyword>
<dbReference type="InterPro" id="IPR033479">
    <property type="entry name" value="dCache_1"/>
</dbReference>
<evidence type="ECO:0000313" key="14">
    <source>
        <dbReference type="Proteomes" id="UP000075670"/>
    </source>
</evidence>
<comment type="similarity">
    <text evidence="8">Belongs to the methyl-accepting chemotaxis (MCP) protein family.</text>
</comment>
<evidence type="ECO:0000256" key="2">
    <source>
        <dbReference type="ARBA" id="ARBA00022475"/>
    </source>
</evidence>
<evidence type="ECO:0000256" key="3">
    <source>
        <dbReference type="ARBA" id="ARBA00022500"/>
    </source>
</evidence>
<dbReference type="GO" id="GO:0007165">
    <property type="term" value="P:signal transduction"/>
    <property type="evidence" value="ECO:0007669"/>
    <property type="project" value="UniProtKB-KW"/>
</dbReference>
<dbReference type="CDD" id="cd11386">
    <property type="entry name" value="MCP_signal"/>
    <property type="match status" value="1"/>
</dbReference>
<evidence type="ECO:0000259" key="11">
    <source>
        <dbReference type="PROSITE" id="PS50111"/>
    </source>
</evidence>
<dbReference type="GO" id="GO:0006935">
    <property type="term" value="P:chemotaxis"/>
    <property type="evidence" value="ECO:0007669"/>
    <property type="project" value="UniProtKB-KW"/>
</dbReference>
<evidence type="ECO:0000256" key="8">
    <source>
        <dbReference type="ARBA" id="ARBA00029447"/>
    </source>
</evidence>
<dbReference type="CDD" id="cd06225">
    <property type="entry name" value="HAMP"/>
    <property type="match status" value="1"/>
</dbReference>
<comment type="caution">
    <text evidence="13">The sequence shown here is derived from an EMBL/GenBank/DDBJ whole genome shotgun (WGS) entry which is preliminary data.</text>
</comment>
<dbReference type="PANTHER" id="PTHR32089:SF112">
    <property type="entry name" value="LYSOZYME-LIKE PROTEIN-RELATED"/>
    <property type="match status" value="1"/>
</dbReference>
<sequence>MRHSLKQRLIFSFLLLSLLPLGLLGTVVVYIFSSARAAEVQQQLQGTAAVLRRQLEMEIQSWVGEIRELAVSQNVRSLDPRGAKDVLLYKKSVTPVQEALTLVGGDGSIIAATDRYDGASLAGRDEVEQALKGETVIKETTAGGTTFLTIAVPVNPDGVKIKGVLLGDFALKTLEDVLKSAHTDISSVYLLNGQGKLLISCQEEADTNFQTFAAREIAAGRGGTGRYRDYKGQEVFGAFLPLQEIGWGVVVERKVAEAMAAAKGISIFLGSALGLIAIFAFLLARSLAGRLMRPLENLVEVSSRVARGELNVEVKSRGQDEIGRLSSTFALMVGGLKEIVGKITDSVAEVTGVARTLASGAATVQKASGEVRAALAGVAAGAEKQAEGVNVVVETLNQIAAGMEQIAGRALAIAGEGSQMGDIAAQGARSMNQVTSQMDAIQAQQDNLGQFITSLTGRVEEISHLVGVVGSIAEQTNLLALNAAIEAARAGELGRGFAVVAAEVKKLAEEAGQAARDITRKVQVIQEESGNTVNAMAEARRQVEIGGKVVRQAEIDFTNIRSALGRILQQVEDISASIQEISAGSQELKQAVQEIAAISRQTAGLTAGVMGALEHQEEAVHQLHTETSTLEEMSAGLQQAVASFKT</sequence>
<evidence type="ECO:0000313" key="13">
    <source>
        <dbReference type="EMBL" id="KYH31705.1"/>
    </source>
</evidence>
<evidence type="ECO:0000256" key="6">
    <source>
        <dbReference type="ARBA" id="ARBA00023136"/>
    </source>
</evidence>
<proteinExistence type="inferred from homology"/>
<gene>
    <name evidence="13" type="primary">mcpA_2</name>
    <name evidence="13" type="ORF">MOMUL_20680</name>
</gene>